<organism evidence="4 5">
    <name type="scientific">Pseudomonas mangiferae</name>
    <dbReference type="NCBI Taxonomy" id="2593654"/>
    <lineage>
        <taxon>Bacteria</taxon>
        <taxon>Pseudomonadati</taxon>
        <taxon>Pseudomonadota</taxon>
        <taxon>Gammaproteobacteria</taxon>
        <taxon>Pseudomonadales</taxon>
        <taxon>Pseudomonadaceae</taxon>
        <taxon>Pseudomonas</taxon>
    </lineage>
</organism>
<sequence length="180" mass="19322">MTKLRVLCSAAVLLACASGQVLADAASHTASAETFLKLMNADKGTVGLYGQVQQMFSQRFEQLKAPAAKKATLETYTAKANAALDGAVGWDKLKPDLVKLYTSNFSESELKDMIAFYQSSTGKKMLEKMPQLSGEAARITQVRLEPAVPVVNKLLEDMTAELSPKSAEPAKKGAEPAKKP</sequence>
<dbReference type="PROSITE" id="PS51257">
    <property type="entry name" value="PROKAR_LIPOPROTEIN"/>
    <property type="match status" value="1"/>
</dbReference>
<evidence type="ECO:0000313" key="4">
    <source>
        <dbReference type="EMBL" id="TRX75740.1"/>
    </source>
</evidence>
<reference evidence="4 5" key="1">
    <citation type="submission" date="2019-07" db="EMBL/GenBank/DDBJ databases">
        <title>Pseudomonas mangiferae sp. nov., isolated from bark of mango tree in Thailand.</title>
        <authorList>
            <person name="Srisuk N."/>
            <person name="Anurat P."/>
        </authorList>
    </citation>
    <scope>NUCLEOTIDE SEQUENCE [LARGE SCALE GENOMIC DNA]</scope>
    <source>
        <strain evidence="4 5">DMKU_BBB3-04</strain>
    </source>
</reference>
<feature type="domain" description="DUF2059" evidence="3">
    <location>
        <begin position="91"/>
        <end position="149"/>
    </location>
</feature>
<dbReference type="Pfam" id="PF09832">
    <property type="entry name" value="DUF2059"/>
    <property type="match status" value="1"/>
</dbReference>
<dbReference type="Proteomes" id="UP000315235">
    <property type="component" value="Unassembled WGS sequence"/>
</dbReference>
<feature type="compositionally biased region" description="Basic and acidic residues" evidence="1">
    <location>
        <begin position="168"/>
        <end position="180"/>
    </location>
</feature>
<evidence type="ECO:0000256" key="1">
    <source>
        <dbReference type="SAM" id="MobiDB-lite"/>
    </source>
</evidence>
<dbReference type="RefSeq" id="WP_143487132.1">
    <property type="nucleotide sequence ID" value="NZ_VJOY01000003.1"/>
</dbReference>
<evidence type="ECO:0000259" key="3">
    <source>
        <dbReference type="Pfam" id="PF09832"/>
    </source>
</evidence>
<proteinExistence type="predicted"/>
<dbReference type="AlphaFoldDB" id="A0A553H1W4"/>
<protein>
    <submittedName>
        <fullName evidence="4">DUF2059 domain-containing protein</fullName>
    </submittedName>
</protein>
<gene>
    <name evidence="4" type="ORF">FM069_04695</name>
</gene>
<comment type="caution">
    <text evidence="4">The sequence shown here is derived from an EMBL/GenBank/DDBJ whole genome shotgun (WGS) entry which is preliminary data.</text>
</comment>
<dbReference type="EMBL" id="VJOY01000003">
    <property type="protein sequence ID" value="TRX75740.1"/>
    <property type="molecule type" value="Genomic_DNA"/>
</dbReference>
<accession>A0A553H1W4</accession>
<keyword evidence="2" id="KW-0732">Signal</keyword>
<evidence type="ECO:0000313" key="5">
    <source>
        <dbReference type="Proteomes" id="UP000315235"/>
    </source>
</evidence>
<keyword evidence="5" id="KW-1185">Reference proteome</keyword>
<feature type="signal peptide" evidence="2">
    <location>
        <begin position="1"/>
        <end position="23"/>
    </location>
</feature>
<dbReference type="OrthoDB" id="490569at2"/>
<feature type="chain" id="PRO_5022029648" evidence="2">
    <location>
        <begin position="24"/>
        <end position="180"/>
    </location>
</feature>
<evidence type="ECO:0000256" key="2">
    <source>
        <dbReference type="SAM" id="SignalP"/>
    </source>
</evidence>
<name>A0A553H1W4_9PSED</name>
<dbReference type="InterPro" id="IPR018637">
    <property type="entry name" value="DUF2059"/>
</dbReference>
<feature type="region of interest" description="Disordered" evidence="1">
    <location>
        <begin position="160"/>
        <end position="180"/>
    </location>
</feature>